<evidence type="ECO:0000313" key="5">
    <source>
        <dbReference type="EMBL" id="QXF68967.1"/>
    </source>
</evidence>
<organism evidence="5">
    <name type="scientific">Enterococcus thailandicus</name>
    <dbReference type="NCBI Taxonomy" id="417368"/>
    <lineage>
        <taxon>Bacteria</taxon>
        <taxon>Bacillati</taxon>
        <taxon>Bacillota</taxon>
        <taxon>Bacilli</taxon>
        <taxon>Lactobacillales</taxon>
        <taxon>Enterococcaceae</taxon>
        <taxon>Enterococcus</taxon>
    </lineage>
</organism>
<dbReference type="GO" id="GO:0016887">
    <property type="term" value="F:ATP hydrolysis activity"/>
    <property type="evidence" value="ECO:0007669"/>
    <property type="project" value="InterPro"/>
</dbReference>
<dbReference type="InterPro" id="IPR051782">
    <property type="entry name" value="ABC_Transporter_VariousFunc"/>
</dbReference>
<dbReference type="InterPro" id="IPR003439">
    <property type="entry name" value="ABC_transporter-like_ATP-bd"/>
</dbReference>
<evidence type="ECO:0000256" key="2">
    <source>
        <dbReference type="ARBA" id="ARBA00022741"/>
    </source>
</evidence>
<dbReference type="CDD" id="cd03230">
    <property type="entry name" value="ABC_DR_subfamily_A"/>
    <property type="match status" value="1"/>
</dbReference>
<dbReference type="SUPFAM" id="SSF52540">
    <property type="entry name" value="P-loop containing nucleoside triphosphate hydrolases"/>
    <property type="match status" value="1"/>
</dbReference>
<dbReference type="InterPro" id="IPR027417">
    <property type="entry name" value="P-loop_NTPase"/>
</dbReference>
<evidence type="ECO:0000256" key="3">
    <source>
        <dbReference type="ARBA" id="ARBA00022840"/>
    </source>
</evidence>
<dbReference type="SMART" id="SM00382">
    <property type="entry name" value="AAA"/>
    <property type="match status" value="1"/>
</dbReference>
<dbReference type="GO" id="GO:0005524">
    <property type="term" value="F:ATP binding"/>
    <property type="evidence" value="ECO:0007669"/>
    <property type="project" value="UniProtKB-KW"/>
</dbReference>
<reference evidence="5" key="1">
    <citation type="journal article" date="2020" name="Microorganisms">
        <title>Detection of Oxazolidinone Resistance Genes and Characterization of Genetic Environments in Enterococci of Swine Origin, Italy.</title>
        <authorList>
            <person name="Fioriti S."/>
            <person name="Morroni G."/>
            <person name="Coccitto S.N."/>
            <person name="Brenciani A."/>
            <person name="Antonelli A."/>
            <person name="Di Pilato V."/>
            <person name="Baccani I."/>
            <person name="Pollini S."/>
            <person name="Cucco L."/>
            <person name="Morelli A."/>
            <person name="Paniccia M."/>
            <person name="Magistrali C.F."/>
            <person name="Rossolini G.M."/>
            <person name="Giovanetti E."/>
        </authorList>
    </citation>
    <scope>NUCLEOTIDE SEQUENCE</scope>
    <source>
        <strain evidence="5">S155</strain>
    </source>
</reference>
<keyword evidence="1" id="KW-0813">Transport</keyword>
<dbReference type="PROSITE" id="PS50893">
    <property type="entry name" value="ABC_TRANSPORTER_2"/>
    <property type="match status" value="1"/>
</dbReference>
<keyword evidence="2" id="KW-0547">Nucleotide-binding</keyword>
<accession>A0A8F4SN97</accession>
<feature type="domain" description="ABC transporter" evidence="4">
    <location>
        <begin position="10"/>
        <end position="227"/>
    </location>
</feature>
<evidence type="ECO:0000259" key="4">
    <source>
        <dbReference type="PROSITE" id="PS50893"/>
    </source>
</evidence>
<dbReference type="InterPro" id="IPR003593">
    <property type="entry name" value="AAA+_ATPase"/>
</dbReference>
<dbReference type="PANTHER" id="PTHR42939">
    <property type="entry name" value="ABC TRANSPORTER ATP-BINDING PROTEIN ALBC-RELATED"/>
    <property type="match status" value="1"/>
</dbReference>
<protein>
    <submittedName>
        <fullName evidence="5">ABC transporter ATP-binding protein</fullName>
    </submittedName>
</protein>
<dbReference type="Pfam" id="PF00005">
    <property type="entry name" value="ABC_tran"/>
    <property type="match status" value="1"/>
</dbReference>
<keyword evidence="3 5" id="KW-0067">ATP-binding</keyword>
<sequence length="227" mass="25639">MEGLIALYSIELENVNLSFKGKTIFKDLNLKVSKGETIGIIGANGVGKSVLFKLICGLEKANSGKIYVNNIELGKKEDFPQNIGILINEPTFIPIYSGLKNLLLLAEINHNIDENQVREFMLKVGLEPDNKTIVKNYSLGMKKKLAICQAIMENQSILLLDEPFNGLDFSAMSEIRSILETLKEEGKTILLTSHHQTDLDNFCDKLYFIDNQKLIVFTDEMRKKYFS</sequence>
<dbReference type="Gene3D" id="3.40.50.300">
    <property type="entry name" value="P-loop containing nucleotide triphosphate hydrolases"/>
    <property type="match status" value="1"/>
</dbReference>
<proteinExistence type="predicted"/>
<dbReference type="EMBL" id="MT723949">
    <property type="protein sequence ID" value="QXF68967.1"/>
    <property type="molecule type" value="Genomic_DNA"/>
</dbReference>
<dbReference type="InterPro" id="IPR017871">
    <property type="entry name" value="ABC_transporter-like_CS"/>
</dbReference>
<dbReference type="PROSITE" id="PS00211">
    <property type="entry name" value="ABC_TRANSPORTER_1"/>
    <property type="match status" value="1"/>
</dbReference>
<name>A0A8F4SN97_ENTTH</name>
<dbReference type="AlphaFoldDB" id="A0A8F4SN97"/>
<evidence type="ECO:0000256" key="1">
    <source>
        <dbReference type="ARBA" id="ARBA00022448"/>
    </source>
</evidence>
<dbReference type="PANTHER" id="PTHR42939:SF1">
    <property type="entry name" value="ABC TRANSPORTER ATP-BINDING PROTEIN ALBC-RELATED"/>
    <property type="match status" value="1"/>
</dbReference>